<feature type="compositionally biased region" description="Basic and acidic residues" evidence="7">
    <location>
        <begin position="404"/>
        <end position="413"/>
    </location>
</feature>
<dbReference type="Gene3D" id="1.10.1410.40">
    <property type="match status" value="1"/>
</dbReference>
<evidence type="ECO:0000256" key="2">
    <source>
        <dbReference type="ARBA" id="ARBA00023015"/>
    </source>
</evidence>
<keyword evidence="2" id="KW-0805">Transcription regulation</keyword>
<dbReference type="GO" id="GO:0003677">
    <property type="term" value="F:DNA binding"/>
    <property type="evidence" value="ECO:0007669"/>
    <property type="project" value="UniProtKB-KW"/>
</dbReference>
<dbReference type="InterPro" id="IPR049401">
    <property type="entry name" value="DZF_dom_N"/>
</dbReference>
<keyword evidence="3" id="KW-0238">DNA-binding</keyword>
<dbReference type="InterPro" id="IPR006561">
    <property type="entry name" value="DZF_dom"/>
</dbReference>
<keyword evidence="5" id="KW-0804">Transcription</keyword>
<keyword evidence="4" id="KW-0010">Activator</keyword>
<comment type="subcellular location">
    <subcellularLocation>
        <location evidence="1">Nucleus</location>
    </subcellularLocation>
</comment>
<dbReference type="Gene3D" id="3.30.460.10">
    <property type="entry name" value="Beta Polymerase, domain 2"/>
    <property type="match status" value="1"/>
</dbReference>
<gene>
    <name evidence="9" type="ORF">HOLleu_20103</name>
</gene>
<feature type="domain" description="DZF" evidence="8">
    <location>
        <begin position="74"/>
        <end position="419"/>
    </location>
</feature>
<evidence type="ECO:0000256" key="5">
    <source>
        <dbReference type="ARBA" id="ARBA00023163"/>
    </source>
</evidence>
<keyword evidence="10" id="KW-1185">Reference proteome</keyword>
<sequence>MNTSEVYIYPLRLTLWNPLPCECSLRKYYSTHGRRNRLIITLKMRPKSMGRRGRNSGGPMFGGGMRPPMQWRGPTFVPHIPFDYVMCENAFKRVKPQAEDTELMEMLIKKNQDLTPSATEQAAVLNIVTKVSSVLDNLTVAPPAGFDVGIEEVRQVGSHKKGTMMAGKPEADLVVVLKTLPTTEAIAMLGNKVVETIKESKEILEMIPTPSGCDIKGSEATVRILIATISSNMSKLDANLHLSAKVMSRSFAAIRHARWFEENASHSTIKVLIRILKYLQSRFEGLQALNPWIIDLLSHYAVMHNPQRTALTIPVAFRRSLSLLASGFFLPRSAGIIDPCEGPNTRVHTSLSLEQQDHLCYTAQTLLRILSHNGHMKILGFEGDPSIATTMSVWDGVVVTPSEKAYEPPVEPKEGDEEQDNQGGKLEEGQEEKMEVQQQ</sequence>
<dbReference type="GO" id="GO:0003725">
    <property type="term" value="F:double-stranded RNA binding"/>
    <property type="evidence" value="ECO:0007669"/>
    <property type="project" value="TreeGrafter"/>
</dbReference>
<dbReference type="SUPFAM" id="SSF81301">
    <property type="entry name" value="Nucleotidyltransferase"/>
    <property type="match status" value="1"/>
</dbReference>
<evidence type="ECO:0000313" key="10">
    <source>
        <dbReference type="Proteomes" id="UP001152320"/>
    </source>
</evidence>
<dbReference type="GO" id="GO:0045893">
    <property type="term" value="P:positive regulation of DNA-templated transcription"/>
    <property type="evidence" value="ECO:0007669"/>
    <property type="project" value="TreeGrafter"/>
</dbReference>
<dbReference type="InterPro" id="IPR052134">
    <property type="entry name" value="ILF2"/>
</dbReference>
<evidence type="ECO:0000256" key="7">
    <source>
        <dbReference type="SAM" id="MobiDB-lite"/>
    </source>
</evidence>
<dbReference type="AlphaFoldDB" id="A0A9Q1C0B1"/>
<dbReference type="FunFam" id="3.30.460.10:FF:000058">
    <property type="entry name" value="Interleukin enhancer-binding factor 2"/>
    <property type="match status" value="1"/>
</dbReference>
<comment type="caution">
    <text evidence="9">The sequence shown here is derived from an EMBL/GenBank/DDBJ whole genome shotgun (WGS) entry which is preliminary data.</text>
</comment>
<dbReference type="PROSITE" id="PS51703">
    <property type="entry name" value="DZF"/>
    <property type="match status" value="1"/>
</dbReference>
<evidence type="ECO:0000256" key="3">
    <source>
        <dbReference type="ARBA" id="ARBA00023125"/>
    </source>
</evidence>
<organism evidence="9 10">
    <name type="scientific">Holothuria leucospilota</name>
    <name type="common">Black long sea cucumber</name>
    <name type="synonym">Mertensiothuria leucospilota</name>
    <dbReference type="NCBI Taxonomy" id="206669"/>
    <lineage>
        <taxon>Eukaryota</taxon>
        <taxon>Metazoa</taxon>
        <taxon>Echinodermata</taxon>
        <taxon>Eleutherozoa</taxon>
        <taxon>Echinozoa</taxon>
        <taxon>Holothuroidea</taxon>
        <taxon>Aspidochirotacea</taxon>
        <taxon>Aspidochirotida</taxon>
        <taxon>Holothuriidae</taxon>
        <taxon>Holothuria</taxon>
    </lineage>
</organism>
<dbReference type="Proteomes" id="UP001152320">
    <property type="component" value="Chromosome 9"/>
</dbReference>
<keyword evidence="6" id="KW-0539">Nucleus</keyword>
<evidence type="ECO:0000259" key="8">
    <source>
        <dbReference type="PROSITE" id="PS51703"/>
    </source>
</evidence>
<dbReference type="OrthoDB" id="5775647at2759"/>
<dbReference type="Pfam" id="PF07528">
    <property type="entry name" value="DZF_N"/>
    <property type="match status" value="1"/>
</dbReference>
<feature type="region of interest" description="Disordered" evidence="7">
    <location>
        <begin position="402"/>
        <end position="439"/>
    </location>
</feature>
<feature type="compositionally biased region" description="Basic and acidic residues" evidence="7">
    <location>
        <begin position="425"/>
        <end position="439"/>
    </location>
</feature>
<dbReference type="InterPro" id="IPR049402">
    <property type="entry name" value="DZF_dom_C"/>
</dbReference>
<dbReference type="PANTHER" id="PTHR46447:SF1">
    <property type="entry name" value="INTERLEUKIN ENHANCER-BINDING FACTOR 2"/>
    <property type="match status" value="1"/>
</dbReference>
<dbReference type="SMART" id="SM00572">
    <property type="entry name" value="DZF"/>
    <property type="match status" value="1"/>
</dbReference>
<dbReference type="InterPro" id="IPR043519">
    <property type="entry name" value="NT_sf"/>
</dbReference>
<dbReference type="PANTHER" id="PTHR46447">
    <property type="entry name" value="INTERLEUKIN ENHANCER-BINDING FACTOR"/>
    <property type="match status" value="1"/>
</dbReference>
<name>A0A9Q1C0B1_HOLLE</name>
<dbReference type="PROSITE" id="PS50152">
    <property type="entry name" value="25A_SYNTH_3"/>
    <property type="match status" value="1"/>
</dbReference>
<proteinExistence type="predicted"/>
<reference evidence="9" key="1">
    <citation type="submission" date="2021-10" db="EMBL/GenBank/DDBJ databases">
        <title>Tropical sea cucumber genome reveals ecological adaptation and Cuvierian tubules defense mechanism.</title>
        <authorList>
            <person name="Chen T."/>
        </authorList>
    </citation>
    <scope>NUCLEOTIDE SEQUENCE</scope>
    <source>
        <strain evidence="9">Nanhai2018</strain>
        <tissue evidence="9">Muscle</tissue>
    </source>
</reference>
<accession>A0A9Q1C0B1</accession>
<evidence type="ECO:0000313" key="9">
    <source>
        <dbReference type="EMBL" id="KAJ8036197.1"/>
    </source>
</evidence>
<evidence type="ECO:0000256" key="1">
    <source>
        <dbReference type="ARBA" id="ARBA00004123"/>
    </source>
</evidence>
<dbReference type="EMBL" id="JAIZAY010000009">
    <property type="protein sequence ID" value="KAJ8036197.1"/>
    <property type="molecule type" value="Genomic_DNA"/>
</dbReference>
<evidence type="ECO:0000256" key="6">
    <source>
        <dbReference type="ARBA" id="ARBA00023242"/>
    </source>
</evidence>
<evidence type="ECO:0000256" key="4">
    <source>
        <dbReference type="ARBA" id="ARBA00023159"/>
    </source>
</evidence>
<protein>
    <submittedName>
        <fullName evidence="9">Interleukin enhancer-binding factor 2-like</fullName>
    </submittedName>
</protein>
<dbReference type="Pfam" id="PF20965">
    <property type="entry name" value="DZF_C"/>
    <property type="match status" value="1"/>
</dbReference>
<dbReference type="GO" id="GO:0071013">
    <property type="term" value="C:catalytic step 2 spliceosome"/>
    <property type="evidence" value="ECO:0007669"/>
    <property type="project" value="TreeGrafter"/>
</dbReference>